<evidence type="ECO:0000256" key="10">
    <source>
        <dbReference type="ARBA" id="ARBA00023098"/>
    </source>
</evidence>
<dbReference type="GO" id="GO:0022857">
    <property type="term" value="F:transmembrane transporter activity"/>
    <property type="evidence" value="ECO:0007669"/>
    <property type="project" value="InterPro"/>
</dbReference>
<keyword evidence="11 12" id="KW-0472">Membrane</keyword>
<dbReference type="SUPFAM" id="SSF103481">
    <property type="entry name" value="Multidrug resistance efflux transporter EmrE"/>
    <property type="match status" value="1"/>
</dbReference>
<protein>
    <recommendedName>
        <fullName evidence="13">EamA domain-containing protein</fullName>
    </recommendedName>
</protein>
<dbReference type="RefSeq" id="WP_052218380.1">
    <property type="nucleotide sequence ID" value="NZ_LGTE01000016.1"/>
</dbReference>
<comment type="similarity">
    <text evidence="2">Belongs to the EamA transporter family.</text>
</comment>
<feature type="domain" description="EamA" evidence="13">
    <location>
        <begin position="12"/>
        <end position="108"/>
    </location>
</feature>
<keyword evidence="10" id="KW-0443">Lipid metabolism</keyword>
<dbReference type="PANTHER" id="PTHR30561:SF9">
    <property type="entry name" value="4-AMINO-4-DEOXY-L-ARABINOSE-PHOSPHOUNDECAPRENOL FLIPPASE SUBUNIT ARNF-RELATED"/>
    <property type="match status" value="1"/>
</dbReference>
<dbReference type="EMBL" id="LGTE01000016">
    <property type="protein sequence ID" value="KNZ69116.1"/>
    <property type="molecule type" value="Genomic_DNA"/>
</dbReference>
<keyword evidence="8" id="KW-0448">Lipopolysaccharide biosynthesis</keyword>
<evidence type="ECO:0000313" key="14">
    <source>
        <dbReference type="EMBL" id="KNZ69116.1"/>
    </source>
</evidence>
<feature type="transmembrane region" description="Helical" evidence="12">
    <location>
        <begin position="91"/>
        <end position="112"/>
    </location>
</feature>
<dbReference type="AlphaFoldDB" id="A0A0L6W0X3"/>
<proteinExistence type="inferred from homology"/>
<evidence type="ECO:0000259" key="13">
    <source>
        <dbReference type="Pfam" id="PF00892"/>
    </source>
</evidence>
<keyword evidence="9 12" id="KW-1133">Transmembrane helix</keyword>
<keyword evidence="7 12" id="KW-0812">Transmembrane</keyword>
<comment type="subcellular location">
    <subcellularLocation>
        <location evidence="1">Cell membrane</location>
        <topology evidence="1">Multi-pass membrane protein</topology>
    </subcellularLocation>
</comment>
<dbReference type="Proteomes" id="UP000037175">
    <property type="component" value="Unassembled WGS sequence"/>
</dbReference>
<dbReference type="GO" id="GO:0005886">
    <property type="term" value="C:plasma membrane"/>
    <property type="evidence" value="ECO:0007669"/>
    <property type="project" value="UniProtKB-SubCell"/>
</dbReference>
<evidence type="ECO:0000256" key="1">
    <source>
        <dbReference type="ARBA" id="ARBA00004651"/>
    </source>
</evidence>
<dbReference type="Gene3D" id="1.10.3730.20">
    <property type="match status" value="1"/>
</dbReference>
<evidence type="ECO:0000256" key="8">
    <source>
        <dbReference type="ARBA" id="ARBA00022985"/>
    </source>
</evidence>
<accession>A0A0L6W0X3</accession>
<keyword evidence="6" id="KW-0441">Lipid A biosynthesis</keyword>
<evidence type="ECO:0000256" key="3">
    <source>
        <dbReference type="ARBA" id="ARBA00022475"/>
    </source>
</evidence>
<evidence type="ECO:0000256" key="5">
    <source>
        <dbReference type="ARBA" id="ARBA00022519"/>
    </source>
</evidence>
<evidence type="ECO:0000256" key="11">
    <source>
        <dbReference type="ARBA" id="ARBA00023136"/>
    </source>
</evidence>
<dbReference type="Pfam" id="PF00892">
    <property type="entry name" value="EamA"/>
    <property type="match status" value="1"/>
</dbReference>
<feature type="transmembrane region" description="Helical" evidence="12">
    <location>
        <begin position="7"/>
        <end position="26"/>
    </location>
</feature>
<evidence type="ECO:0000256" key="4">
    <source>
        <dbReference type="ARBA" id="ARBA00022516"/>
    </source>
</evidence>
<keyword evidence="15" id="KW-1185">Reference proteome</keyword>
<dbReference type="InterPro" id="IPR037185">
    <property type="entry name" value="EmrE-like"/>
</dbReference>
<comment type="caution">
    <text evidence="14">The sequence shown here is derived from an EMBL/GenBank/DDBJ whole genome shotgun (WGS) entry which is preliminary data.</text>
</comment>
<feature type="transmembrane region" description="Helical" evidence="12">
    <location>
        <begin position="38"/>
        <end position="58"/>
    </location>
</feature>
<name>A0A0L6W0X3_9FIRM</name>
<reference evidence="15" key="1">
    <citation type="submission" date="2015-07" db="EMBL/GenBank/DDBJ databases">
        <title>Complete Genome of Thermincola ferriacetica strain Z-0001T.</title>
        <authorList>
            <person name="Lusk B."/>
            <person name="Badalamenti J.P."/>
            <person name="Parameswaran P."/>
            <person name="Bond D.R."/>
            <person name="Torres C.I."/>
        </authorList>
    </citation>
    <scope>NUCLEOTIDE SEQUENCE [LARGE SCALE GENOMIC DNA]</scope>
    <source>
        <strain evidence="15">Z-0001</strain>
    </source>
</reference>
<feature type="transmembrane region" description="Helical" evidence="12">
    <location>
        <begin position="65"/>
        <end position="85"/>
    </location>
</feature>
<keyword evidence="4" id="KW-0444">Lipid biosynthesis</keyword>
<keyword evidence="3" id="KW-1003">Cell membrane</keyword>
<evidence type="ECO:0000256" key="12">
    <source>
        <dbReference type="SAM" id="Phobius"/>
    </source>
</evidence>
<evidence type="ECO:0000313" key="15">
    <source>
        <dbReference type="Proteomes" id="UP000037175"/>
    </source>
</evidence>
<evidence type="ECO:0000256" key="7">
    <source>
        <dbReference type="ARBA" id="ARBA00022692"/>
    </source>
</evidence>
<dbReference type="InterPro" id="IPR000390">
    <property type="entry name" value="Small_drug/metabolite_transptr"/>
</dbReference>
<sequence length="117" mass="13041">MSRQNKQGYYLILLPLFLMVFGQIMSKMGSSYESLFNVFVVLGYAALLLRGLVWLFILKRLPVSFAYPMMSLSFVLILVASYFVFGETITLYKLLGSLLIIAGVIFTSLGGFKGEGS</sequence>
<dbReference type="InterPro" id="IPR000620">
    <property type="entry name" value="EamA_dom"/>
</dbReference>
<dbReference type="PANTHER" id="PTHR30561">
    <property type="entry name" value="SMR FAMILY PROTON-DEPENDENT DRUG EFFLUX TRANSPORTER SUGE"/>
    <property type="match status" value="1"/>
</dbReference>
<dbReference type="GO" id="GO:0009103">
    <property type="term" value="P:lipopolysaccharide biosynthetic process"/>
    <property type="evidence" value="ECO:0007669"/>
    <property type="project" value="UniProtKB-KW"/>
</dbReference>
<keyword evidence="5" id="KW-0997">Cell inner membrane</keyword>
<evidence type="ECO:0000256" key="9">
    <source>
        <dbReference type="ARBA" id="ARBA00022989"/>
    </source>
</evidence>
<evidence type="ECO:0000256" key="6">
    <source>
        <dbReference type="ARBA" id="ARBA00022556"/>
    </source>
</evidence>
<gene>
    <name evidence="14" type="ORF">Tfer_2220</name>
</gene>
<evidence type="ECO:0000256" key="2">
    <source>
        <dbReference type="ARBA" id="ARBA00007362"/>
    </source>
</evidence>
<organism evidence="14 15">
    <name type="scientific">Thermincola ferriacetica</name>
    <dbReference type="NCBI Taxonomy" id="281456"/>
    <lineage>
        <taxon>Bacteria</taxon>
        <taxon>Bacillati</taxon>
        <taxon>Bacillota</taxon>
        <taxon>Clostridia</taxon>
        <taxon>Eubacteriales</taxon>
        <taxon>Thermincolaceae</taxon>
        <taxon>Thermincola</taxon>
    </lineage>
</organism>